<feature type="transmembrane region" description="Helical" evidence="1">
    <location>
        <begin position="63"/>
        <end position="86"/>
    </location>
</feature>
<evidence type="ECO:0000256" key="1">
    <source>
        <dbReference type="SAM" id="Phobius"/>
    </source>
</evidence>
<reference evidence="2 3" key="1">
    <citation type="submission" date="2019-10" db="EMBL/GenBank/DDBJ databases">
        <title>Complete genome sequences for adaption low water activity.</title>
        <authorList>
            <person name="Zhao L."/>
            <person name="Zhong J."/>
        </authorList>
    </citation>
    <scope>NUCLEOTIDE SEQUENCE [LARGE SCALE GENOMIC DNA]</scope>
    <source>
        <strain evidence="2 3">FDU301</strain>
        <plasmid evidence="3">pfdu301a</plasmid>
    </source>
</reference>
<gene>
    <name evidence="2" type="ORF">FDZ14_30170</name>
</gene>
<keyword evidence="1" id="KW-0812">Transmembrane</keyword>
<dbReference type="RefSeq" id="WP_171778343.1">
    <property type="nucleotide sequence ID" value="NZ_CP045273.1"/>
</dbReference>
<protein>
    <submittedName>
        <fullName evidence="2">Uncharacterized protein</fullName>
    </submittedName>
</protein>
<accession>A0A6M6E9U6</accession>
<dbReference type="Proteomes" id="UP000501076">
    <property type="component" value="Plasmid pFDU301A"/>
</dbReference>
<dbReference type="InterPro" id="IPR025434">
    <property type="entry name" value="YesK-like"/>
</dbReference>
<organism evidence="2 3">
    <name type="scientific">Priestia megaterium</name>
    <name type="common">Bacillus megaterium</name>
    <dbReference type="NCBI Taxonomy" id="1404"/>
    <lineage>
        <taxon>Bacteria</taxon>
        <taxon>Bacillati</taxon>
        <taxon>Bacillota</taxon>
        <taxon>Bacilli</taxon>
        <taxon>Bacillales</taxon>
        <taxon>Bacillaceae</taxon>
        <taxon>Priestia</taxon>
    </lineage>
</organism>
<geneLocation type="plasmid" evidence="3">
    <name>pfdu301a</name>
</geneLocation>
<keyword evidence="2" id="KW-0614">Plasmid</keyword>
<feature type="transmembrane region" description="Helical" evidence="1">
    <location>
        <begin position="34"/>
        <end position="57"/>
    </location>
</feature>
<feature type="transmembrane region" description="Helical" evidence="1">
    <location>
        <begin position="6"/>
        <end position="22"/>
    </location>
</feature>
<keyword evidence="1" id="KW-0472">Membrane</keyword>
<dbReference type="Pfam" id="PF14150">
    <property type="entry name" value="YesK"/>
    <property type="match status" value="1"/>
</dbReference>
<proteinExistence type="predicted"/>
<evidence type="ECO:0000313" key="3">
    <source>
        <dbReference type="Proteomes" id="UP000501076"/>
    </source>
</evidence>
<keyword evidence="1" id="KW-1133">Transmembrane helix</keyword>
<evidence type="ECO:0000313" key="2">
    <source>
        <dbReference type="EMBL" id="QJX80355.1"/>
    </source>
</evidence>
<dbReference type="EMBL" id="CP045273">
    <property type="protein sequence ID" value="QJX80355.1"/>
    <property type="molecule type" value="Genomic_DNA"/>
</dbReference>
<dbReference type="AlphaFoldDB" id="A0A6M6E9U6"/>
<sequence length="92" mass="10564">MEFFIEIGLTTFVIEMLISFFIKKQFPTKPYNLIVNLLFSALSLLAVMFCLLFVRGFEILTSLAWISTFFLATVFTLLLSILIEVLSKKENA</sequence>
<name>A0A6M6E9U6_PRIMG</name>